<feature type="non-terminal residue" evidence="2">
    <location>
        <position position="1"/>
    </location>
</feature>
<dbReference type="EMBL" id="CAJVCH010130475">
    <property type="protein sequence ID" value="CAG7726085.1"/>
    <property type="molecule type" value="Genomic_DNA"/>
</dbReference>
<protein>
    <submittedName>
        <fullName evidence="2">Uncharacterized protein</fullName>
    </submittedName>
</protein>
<keyword evidence="3" id="KW-1185">Reference proteome</keyword>
<evidence type="ECO:0000313" key="2">
    <source>
        <dbReference type="EMBL" id="CAG7726085.1"/>
    </source>
</evidence>
<feature type="compositionally biased region" description="Polar residues" evidence="1">
    <location>
        <begin position="32"/>
        <end position="41"/>
    </location>
</feature>
<sequence length="49" mass="5041">VNGLGLSREGLDSSVTQRADVLLRLGSDMAVENNSGLGSSHQSEKGKGL</sequence>
<organism evidence="2 3">
    <name type="scientific">Allacma fusca</name>
    <dbReference type="NCBI Taxonomy" id="39272"/>
    <lineage>
        <taxon>Eukaryota</taxon>
        <taxon>Metazoa</taxon>
        <taxon>Ecdysozoa</taxon>
        <taxon>Arthropoda</taxon>
        <taxon>Hexapoda</taxon>
        <taxon>Collembola</taxon>
        <taxon>Symphypleona</taxon>
        <taxon>Sminthuridae</taxon>
        <taxon>Allacma</taxon>
    </lineage>
</organism>
<evidence type="ECO:0000256" key="1">
    <source>
        <dbReference type="SAM" id="MobiDB-lite"/>
    </source>
</evidence>
<proteinExistence type="predicted"/>
<evidence type="ECO:0000313" key="3">
    <source>
        <dbReference type="Proteomes" id="UP000708208"/>
    </source>
</evidence>
<dbReference type="AlphaFoldDB" id="A0A8J2KGX9"/>
<name>A0A8J2KGX9_9HEXA</name>
<gene>
    <name evidence="2" type="ORF">AFUS01_LOCUS15015</name>
</gene>
<reference evidence="2" key="1">
    <citation type="submission" date="2021-06" db="EMBL/GenBank/DDBJ databases">
        <authorList>
            <person name="Hodson N. C."/>
            <person name="Mongue J. A."/>
            <person name="Jaron S. K."/>
        </authorList>
    </citation>
    <scope>NUCLEOTIDE SEQUENCE</scope>
</reference>
<dbReference type="Proteomes" id="UP000708208">
    <property type="component" value="Unassembled WGS sequence"/>
</dbReference>
<feature type="region of interest" description="Disordered" evidence="1">
    <location>
        <begin position="30"/>
        <end position="49"/>
    </location>
</feature>
<comment type="caution">
    <text evidence="2">The sequence shown here is derived from an EMBL/GenBank/DDBJ whole genome shotgun (WGS) entry which is preliminary data.</text>
</comment>
<accession>A0A8J2KGX9</accession>